<accession>A0A6L7I0K2</accession>
<feature type="domain" description="Peptidase M16 C-terminal" evidence="1">
    <location>
        <begin position="261"/>
        <end position="390"/>
    </location>
</feature>
<reference evidence="2 3" key="1">
    <citation type="submission" date="2019-12" db="EMBL/GenBank/DDBJ databases">
        <title>Shewanella insulae sp. nov., isolated from a tidal flat.</title>
        <authorList>
            <person name="Yoon J.-H."/>
        </authorList>
    </citation>
    <scope>NUCLEOTIDE SEQUENCE [LARGE SCALE GENOMIC DNA]</scope>
    <source>
        <strain evidence="2 3">JBTF-M18</strain>
    </source>
</reference>
<dbReference type="SUPFAM" id="SSF63411">
    <property type="entry name" value="LuxS/MPP-like metallohydrolase"/>
    <property type="match status" value="1"/>
</dbReference>
<dbReference type="GO" id="GO:0046872">
    <property type="term" value="F:metal ion binding"/>
    <property type="evidence" value="ECO:0007669"/>
    <property type="project" value="InterPro"/>
</dbReference>
<sequence>MRPISLLLILICSLWSGGCQQTRLTFTQVQAPKVPSFTAPTNAPALARRDFRPMASPEVILLSDHVSLHRLPGTPSQLVGIHLLAVSPYAPYENLDILHTAFEQLSVKLANHHDLPCLEGLTVHPSIHGLRLSLKCPASKLAPAVDILAQSWSSDAYGELDLPRLRRQLALDKHIRAFNGSEIEEVWAKKILGGEHPYTNALNNRALQQSLDEPQLLSLLAQTKAQSQWHLMLEGAPQVDDSLRERLAISLSQLGEQQRQTETFVDTFRPYGKQVFVIDAPGTVQTQVRIGYHLPLGQDDQEASAFACDALSRWLGRSVSGRLYFDLREQRGLTYGIYGRCFNNPMARILKYYGATQLQHTGAFIRGILDHLALAADAPPSDKELAALKTSQFSQLVLRLDNPQQRVEAYSQALARQARADSLTARLTRWQQLTPQALQAMAKGYFNQAPVIVIRGDLSRIRPDLEEKLPDWQLNVISID</sequence>
<evidence type="ECO:0000313" key="3">
    <source>
        <dbReference type="Proteomes" id="UP000474778"/>
    </source>
</evidence>
<dbReference type="InterPro" id="IPR011249">
    <property type="entry name" value="Metalloenz_LuxS/M16"/>
</dbReference>
<keyword evidence="3" id="KW-1185">Reference proteome</keyword>
<evidence type="ECO:0000259" key="1">
    <source>
        <dbReference type="Pfam" id="PF05193"/>
    </source>
</evidence>
<proteinExistence type="predicted"/>
<gene>
    <name evidence="2" type="ORF">GNT65_14200</name>
</gene>
<comment type="caution">
    <text evidence="2">The sequence shown here is derived from an EMBL/GenBank/DDBJ whole genome shotgun (WGS) entry which is preliminary data.</text>
</comment>
<dbReference type="Pfam" id="PF05193">
    <property type="entry name" value="Peptidase_M16_C"/>
    <property type="match status" value="1"/>
</dbReference>
<dbReference type="InterPro" id="IPR007863">
    <property type="entry name" value="Peptidase_M16_C"/>
</dbReference>
<dbReference type="PROSITE" id="PS51257">
    <property type="entry name" value="PROKAR_LIPOPROTEIN"/>
    <property type="match status" value="1"/>
</dbReference>
<dbReference type="EMBL" id="WRPA01000012">
    <property type="protein sequence ID" value="MXR69810.1"/>
    <property type="molecule type" value="Genomic_DNA"/>
</dbReference>
<protein>
    <submittedName>
        <fullName evidence="2">Insulinase family protein</fullName>
    </submittedName>
</protein>
<dbReference type="AlphaFoldDB" id="A0A6L7I0K2"/>
<evidence type="ECO:0000313" key="2">
    <source>
        <dbReference type="EMBL" id="MXR69810.1"/>
    </source>
</evidence>
<dbReference type="Proteomes" id="UP000474778">
    <property type="component" value="Unassembled WGS sequence"/>
</dbReference>
<dbReference type="Gene3D" id="3.30.830.10">
    <property type="entry name" value="Metalloenzyme, LuxS/M16 peptidase-like"/>
    <property type="match status" value="1"/>
</dbReference>
<organism evidence="2 3">
    <name type="scientific">Shewanella insulae</name>
    <dbReference type="NCBI Taxonomy" id="2681496"/>
    <lineage>
        <taxon>Bacteria</taxon>
        <taxon>Pseudomonadati</taxon>
        <taxon>Pseudomonadota</taxon>
        <taxon>Gammaproteobacteria</taxon>
        <taxon>Alteromonadales</taxon>
        <taxon>Shewanellaceae</taxon>
        <taxon>Shewanella</taxon>
    </lineage>
</organism>
<name>A0A6L7I0K2_9GAMM</name>
<dbReference type="RefSeq" id="WP_160797259.1">
    <property type="nucleotide sequence ID" value="NZ_WRPA01000012.1"/>
</dbReference>